<sequence>MFTISCYTFHPLIQRFVRLWRYVQLVSDILTCILSMICCQCVDAMPFSASTSVTSRASIEAIKLEEKKPEPQLVDPGKSSGEPLRAQHLVIDFAPGREDTPEIQAKCQQFWKFAKNKPELGGMMVQPSLDSDRRFRELSSSIHQVPYSDRNRTNLPAIHVIRKMDKRGHHKPFSFNESDMFE</sequence>
<evidence type="ECO:0000313" key="1">
    <source>
        <dbReference type="EMBL" id="CAH0578912.1"/>
    </source>
</evidence>
<reference evidence="1" key="1">
    <citation type="submission" date="2021-12" db="EMBL/GenBank/DDBJ databases">
        <authorList>
            <person name="King R."/>
        </authorList>
    </citation>
    <scope>NUCLEOTIDE SEQUENCE</scope>
</reference>
<dbReference type="AlphaFoldDB" id="A0A9P0BLE5"/>
<organism evidence="1 2">
    <name type="scientific">Chrysodeixis includens</name>
    <name type="common">Soybean looper</name>
    <name type="synonym">Pseudoplusia includens</name>
    <dbReference type="NCBI Taxonomy" id="689277"/>
    <lineage>
        <taxon>Eukaryota</taxon>
        <taxon>Metazoa</taxon>
        <taxon>Ecdysozoa</taxon>
        <taxon>Arthropoda</taxon>
        <taxon>Hexapoda</taxon>
        <taxon>Insecta</taxon>
        <taxon>Pterygota</taxon>
        <taxon>Neoptera</taxon>
        <taxon>Endopterygota</taxon>
        <taxon>Lepidoptera</taxon>
        <taxon>Glossata</taxon>
        <taxon>Ditrysia</taxon>
        <taxon>Noctuoidea</taxon>
        <taxon>Noctuidae</taxon>
        <taxon>Plusiinae</taxon>
        <taxon>Chrysodeixis</taxon>
    </lineage>
</organism>
<accession>A0A9P0BLE5</accession>
<protein>
    <submittedName>
        <fullName evidence="1">Uncharacterized protein</fullName>
    </submittedName>
</protein>
<keyword evidence="2" id="KW-1185">Reference proteome</keyword>
<proteinExistence type="predicted"/>
<dbReference type="EMBL" id="LR824013">
    <property type="protein sequence ID" value="CAH0578912.1"/>
    <property type="molecule type" value="Genomic_DNA"/>
</dbReference>
<dbReference type="Proteomes" id="UP001154114">
    <property type="component" value="Chromosome 10"/>
</dbReference>
<gene>
    <name evidence="1" type="ORF">CINC_LOCUS764</name>
</gene>
<name>A0A9P0BLE5_CHRIL</name>
<dbReference type="OrthoDB" id="7228044at2759"/>
<evidence type="ECO:0000313" key="2">
    <source>
        <dbReference type="Proteomes" id="UP001154114"/>
    </source>
</evidence>